<name>A0ABT7EL93_9GAMM</name>
<dbReference type="Gene3D" id="3.30.565.10">
    <property type="entry name" value="Histidine kinase-like ATPase, C-terminal domain"/>
    <property type="match status" value="1"/>
</dbReference>
<keyword evidence="6" id="KW-1185">Reference proteome</keyword>
<comment type="caution">
    <text evidence="5">The sequence shown here is derived from an EMBL/GenBank/DDBJ whole genome shotgun (WGS) entry which is preliminary data.</text>
</comment>
<proteinExistence type="predicted"/>
<feature type="domain" description="Response regulatory" evidence="4">
    <location>
        <begin position="152"/>
        <end position="268"/>
    </location>
</feature>
<sequence length="508" mass="57030">MTWSDNPQPITILLVEPHESIRSMIASTAKKLAANVTVVQSSNGVDAREKLTYNDVQLIISEWQLPKLDGISLLQYVRSTPRTAQIPFVMTSATIDQGNVMQAIQSGVSEYIVKPFSSQILLSRLQRALSKPVRPMKANATEQAAQSEHVTQVLVVDDVADNIKVISDILRKDYKVKAALNGKKALQICAMDPQPDLVLLDIMMPDMDGIEVCKRLKADPNTQHITVIFLSALEQTEHIVKGLELGAVDYITKPANPSIVRSRVKAHCRAIDSNRLMRSQIDTMMENAKLRDQFDTVNQQEVINPIKEIQTASHQLSDNLNNPSKAQQYLDFIQQNCQQLQLHLDNMQTLQKIERDEYVFEPSPHALHELLEKVLMGLSHIISEHQINIANTVPNNLHVKGEQQLLFALFTHLIQNALEATSRDKKVSISIQSENNAQFHTITIQNPDPIAKQIRNQFFDKFVSYGKGTRSGLGTYTAKVLAEQQKGYIEYRSDEQIGTSVFVNLPTA</sequence>
<feature type="modified residue" description="4-aspartylphosphate" evidence="2">
    <location>
        <position position="201"/>
    </location>
</feature>
<dbReference type="InterPro" id="IPR003594">
    <property type="entry name" value="HATPase_dom"/>
</dbReference>
<dbReference type="CDD" id="cd19920">
    <property type="entry name" value="REC_PA4781-like"/>
    <property type="match status" value="1"/>
</dbReference>
<dbReference type="SMART" id="SM00448">
    <property type="entry name" value="REC"/>
    <property type="match status" value="2"/>
</dbReference>
<evidence type="ECO:0000259" key="3">
    <source>
        <dbReference type="PROSITE" id="PS50109"/>
    </source>
</evidence>
<dbReference type="SMART" id="SM00387">
    <property type="entry name" value="HATPase_c"/>
    <property type="match status" value="1"/>
</dbReference>
<evidence type="ECO:0000313" key="5">
    <source>
        <dbReference type="EMBL" id="MDK2595816.1"/>
    </source>
</evidence>
<dbReference type="SUPFAM" id="SSF52172">
    <property type="entry name" value="CheY-like"/>
    <property type="match status" value="2"/>
</dbReference>
<dbReference type="PANTHER" id="PTHR43547">
    <property type="entry name" value="TWO-COMPONENT HISTIDINE KINASE"/>
    <property type="match status" value="1"/>
</dbReference>
<dbReference type="Pfam" id="PF02518">
    <property type="entry name" value="HATPase_c"/>
    <property type="match status" value="1"/>
</dbReference>
<dbReference type="Proteomes" id="UP001231915">
    <property type="component" value="Unassembled WGS sequence"/>
</dbReference>
<comment type="caution">
    <text evidence="2">Lacks conserved residue(s) required for the propagation of feature annotation.</text>
</comment>
<dbReference type="SUPFAM" id="SSF55874">
    <property type="entry name" value="ATPase domain of HSP90 chaperone/DNA topoisomerase II/histidine kinase"/>
    <property type="match status" value="1"/>
</dbReference>
<evidence type="ECO:0000256" key="1">
    <source>
        <dbReference type="ARBA" id="ARBA00022553"/>
    </source>
</evidence>
<dbReference type="Pfam" id="PF00072">
    <property type="entry name" value="Response_reg"/>
    <property type="match status" value="2"/>
</dbReference>
<evidence type="ECO:0000259" key="4">
    <source>
        <dbReference type="PROSITE" id="PS50110"/>
    </source>
</evidence>
<dbReference type="PROSITE" id="PS50109">
    <property type="entry name" value="HIS_KIN"/>
    <property type="match status" value="1"/>
</dbReference>
<gene>
    <name evidence="5" type="ORF">QNM18_12225</name>
</gene>
<dbReference type="InterPro" id="IPR036890">
    <property type="entry name" value="HATPase_C_sf"/>
</dbReference>
<organism evidence="5 6">
    <name type="scientific">Pseudoalteromonas obscura</name>
    <dbReference type="NCBI Taxonomy" id="3048491"/>
    <lineage>
        <taxon>Bacteria</taxon>
        <taxon>Pseudomonadati</taxon>
        <taxon>Pseudomonadota</taxon>
        <taxon>Gammaproteobacteria</taxon>
        <taxon>Alteromonadales</taxon>
        <taxon>Pseudoalteromonadaceae</taxon>
        <taxon>Pseudoalteromonas</taxon>
    </lineage>
</organism>
<keyword evidence="1 2" id="KW-0597">Phosphoprotein</keyword>
<evidence type="ECO:0000313" key="6">
    <source>
        <dbReference type="Proteomes" id="UP001231915"/>
    </source>
</evidence>
<dbReference type="Gene3D" id="3.40.50.2300">
    <property type="match status" value="2"/>
</dbReference>
<accession>A0ABT7EL93</accession>
<feature type="domain" description="Histidine kinase" evidence="3">
    <location>
        <begin position="297"/>
        <end position="508"/>
    </location>
</feature>
<dbReference type="PANTHER" id="PTHR43547:SF2">
    <property type="entry name" value="HYBRID SIGNAL TRANSDUCTION HISTIDINE KINASE C"/>
    <property type="match status" value="1"/>
</dbReference>
<evidence type="ECO:0000256" key="2">
    <source>
        <dbReference type="PROSITE-ProRule" id="PRU00169"/>
    </source>
</evidence>
<dbReference type="RefSeq" id="WP_211011271.1">
    <property type="nucleotide sequence ID" value="NZ_JASJUT010000004.1"/>
</dbReference>
<feature type="domain" description="Response regulatory" evidence="4">
    <location>
        <begin position="11"/>
        <end position="129"/>
    </location>
</feature>
<dbReference type="InterPro" id="IPR011006">
    <property type="entry name" value="CheY-like_superfamily"/>
</dbReference>
<dbReference type="InterPro" id="IPR005467">
    <property type="entry name" value="His_kinase_dom"/>
</dbReference>
<protein>
    <submittedName>
        <fullName evidence="5">Response regulator</fullName>
    </submittedName>
</protein>
<dbReference type="PROSITE" id="PS50110">
    <property type="entry name" value="RESPONSE_REGULATORY"/>
    <property type="match status" value="2"/>
</dbReference>
<reference evidence="5 6" key="1">
    <citation type="submission" date="2023-05" db="EMBL/GenBank/DDBJ databases">
        <title>Pseudoalteromonas ardens sp. nov., Pseudoalteromonas obscura sp. nov., and Pseudoalteromonas umbrosa sp. nov., isolated from the coral Montipora capitata.</title>
        <authorList>
            <person name="Thomas E.M."/>
            <person name="Smith E.M."/>
            <person name="Papke E."/>
            <person name="Shlafstein M.D."/>
            <person name="Oline D.K."/>
            <person name="Videau P."/>
            <person name="Saw J.H."/>
            <person name="Strangman W.K."/>
            <person name="Ushijima B."/>
        </authorList>
    </citation>
    <scope>NUCLEOTIDE SEQUENCE [LARGE SCALE GENOMIC DNA]</scope>
    <source>
        <strain evidence="5 6">P94</strain>
    </source>
</reference>
<dbReference type="EMBL" id="JASJUT010000004">
    <property type="protein sequence ID" value="MDK2595816.1"/>
    <property type="molecule type" value="Genomic_DNA"/>
</dbReference>
<dbReference type="InterPro" id="IPR001789">
    <property type="entry name" value="Sig_transdc_resp-reg_receiver"/>
</dbReference>